<evidence type="ECO:0000256" key="1">
    <source>
        <dbReference type="SAM" id="MobiDB-lite"/>
    </source>
</evidence>
<dbReference type="CDD" id="cd12261">
    <property type="entry name" value="RRM1_3_MRN1"/>
    <property type="match status" value="1"/>
</dbReference>
<proteinExistence type="predicted"/>
<keyword evidence="3" id="KW-1185">Reference proteome</keyword>
<comment type="caution">
    <text evidence="2">The sequence shown here is derived from an EMBL/GenBank/DDBJ whole genome shotgun (WGS) entry which is preliminary data.</text>
</comment>
<evidence type="ECO:0000313" key="2">
    <source>
        <dbReference type="EMBL" id="KAK7418880.1"/>
    </source>
</evidence>
<dbReference type="Proteomes" id="UP001498421">
    <property type="component" value="Unassembled WGS sequence"/>
</dbReference>
<dbReference type="SUPFAM" id="SSF54928">
    <property type="entry name" value="RNA-binding domain, RBD"/>
    <property type="match status" value="1"/>
</dbReference>
<name>A0ABR1HD75_9HYPO</name>
<sequence length="401" mass="44301">MSDLEPATEPNLYVPTVAATAPRPRSILSGTHARGPAAVYISQAEYDGLVKIANQYARLRQNLLRGGIEDETIAILSSDDTSLETRQAPAASQGCNSTGQSEDGFKTTFPDNPQHTRWSQHGPFFHDAHGNDGTEFDPLPENASTSIDSSIGGVPIAASTTVDSTPRPQRFDRIATRTIHLSNLAEGVTHADITEAVRGGQILEVYLRQRDRTATVSFVYGEDAKAFYARARQADLYIRNKRVDLRWGDRQFILAGHVAHKLNIGASRNIVIRNCDLNHTEETIRDDLEHIHNLVVIDVNFVKGDCFISTNSVHNAIFARTCMMSRAKYRASRIQWAADECAQPLAEIPAPRRSASIVPTVKAQPDHMSNRFQLLDLGDDEDFVHNGKIDDSDDDSDDTLN</sequence>
<accession>A0ABR1HD75</accession>
<evidence type="ECO:0000313" key="3">
    <source>
        <dbReference type="Proteomes" id="UP001498421"/>
    </source>
</evidence>
<gene>
    <name evidence="2" type="ORF">QQZ08_011089</name>
</gene>
<reference evidence="2 3" key="1">
    <citation type="journal article" date="2025" name="Microbiol. Resour. Announc.">
        <title>Draft genome sequences for Neonectria magnoliae and Neonectria punicea, canker pathogens of Liriodendron tulipifera and Acer saccharum in West Virginia.</title>
        <authorList>
            <person name="Petronek H.M."/>
            <person name="Kasson M.T."/>
            <person name="Metheny A.M."/>
            <person name="Stauder C.M."/>
            <person name="Lovett B."/>
            <person name="Lynch S.C."/>
            <person name="Garnas J.R."/>
            <person name="Kasson L.R."/>
            <person name="Stajich J.E."/>
        </authorList>
    </citation>
    <scope>NUCLEOTIDE SEQUENCE [LARGE SCALE GENOMIC DNA]</scope>
    <source>
        <strain evidence="2 3">NRRL 64651</strain>
    </source>
</reference>
<protein>
    <recommendedName>
        <fullName evidence="4">Negative regulator of differentiation 1</fullName>
    </recommendedName>
</protein>
<dbReference type="Gene3D" id="3.30.70.330">
    <property type="match status" value="2"/>
</dbReference>
<organism evidence="2 3">
    <name type="scientific">Neonectria magnoliae</name>
    <dbReference type="NCBI Taxonomy" id="2732573"/>
    <lineage>
        <taxon>Eukaryota</taxon>
        <taxon>Fungi</taxon>
        <taxon>Dikarya</taxon>
        <taxon>Ascomycota</taxon>
        <taxon>Pezizomycotina</taxon>
        <taxon>Sordariomycetes</taxon>
        <taxon>Hypocreomycetidae</taxon>
        <taxon>Hypocreales</taxon>
        <taxon>Nectriaceae</taxon>
        <taxon>Neonectria</taxon>
    </lineage>
</organism>
<dbReference type="InterPro" id="IPR035979">
    <property type="entry name" value="RBD_domain_sf"/>
</dbReference>
<dbReference type="InterPro" id="IPR012677">
    <property type="entry name" value="Nucleotide-bd_a/b_plait_sf"/>
</dbReference>
<evidence type="ECO:0008006" key="4">
    <source>
        <dbReference type="Google" id="ProtNLM"/>
    </source>
</evidence>
<dbReference type="EMBL" id="JAZAVK010000159">
    <property type="protein sequence ID" value="KAK7418880.1"/>
    <property type="molecule type" value="Genomic_DNA"/>
</dbReference>
<feature type="region of interest" description="Disordered" evidence="1">
    <location>
        <begin position="120"/>
        <end position="152"/>
    </location>
</feature>